<organism evidence="9 10">
    <name type="scientific">Turicibacter sanguinis</name>
    <dbReference type="NCBI Taxonomy" id="154288"/>
    <lineage>
        <taxon>Bacteria</taxon>
        <taxon>Bacillati</taxon>
        <taxon>Bacillota</taxon>
        <taxon>Erysipelotrichia</taxon>
        <taxon>Erysipelotrichales</taxon>
        <taxon>Turicibacteraceae</taxon>
        <taxon>Turicibacter</taxon>
    </lineage>
</organism>
<dbReference type="Pfam" id="PF11967">
    <property type="entry name" value="RecO_N"/>
    <property type="match status" value="1"/>
</dbReference>
<protein>
    <recommendedName>
        <fullName evidence="2 7">DNA repair protein RecO</fullName>
    </recommendedName>
    <alternativeName>
        <fullName evidence="6 7">Recombination protein O</fullName>
    </alternativeName>
</protein>
<dbReference type="SUPFAM" id="SSF50249">
    <property type="entry name" value="Nucleic acid-binding proteins"/>
    <property type="match status" value="1"/>
</dbReference>
<gene>
    <name evidence="7 9" type="primary">recO</name>
    <name evidence="9" type="ORF">GMA92_02490</name>
</gene>
<dbReference type="Gene3D" id="1.20.1440.120">
    <property type="entry name" value="Recombination protein O, C-terminal domain"/>
    <property type="match status" value="1"/>
</dbReference>
<dbReference type="GeneID" id="60059155"/>
<evidence type="ECO:0000259" key="8">
    <source>
        <dbReference type="Pfam" id="PF11967"/>
    </source>
</evidence>
<dbReference type="InterPro" id="IPR022572">
    <property type="entry name" value="DNA_rep/recomb_RecO_N"/>
</dbReference>
<dbReference type="RefSeq" id="WP_006785338.1">
    <property type="nucleotide sequence ID" value="NZ_CABJBH010000001.1"/>
</dbReference>
<evidence type="ECO:0000256" key="5">
    <source>
        <dbReference type="ARBA" id="ARBA00023204"/>
    </source>
</evidence>
<reference evidence="9 10" key="1">
    <citation type="journal article" date="2019" name="Nat. Med.">
        <title>A library of human gut bacterial isolates paired with longitudinal multiomics data enables mechanistic microbiome research.</title>
        <authorList>
            <person name="Poyet M."/>
            <person name="Groussin M."/>
            <person name="Gibbons S.M."/>
            <person name="Avila-Pacheco J."/>
            <person name="Jiang X."/>
            <person name="Kearney S.M."/>
            <person name="Perrotta A.R."/>
            <person name="Berdy B."/>
            <person name="Zhao S."/>
            <person name="Lieberman T.D."/>
            <person name="Swanson P.K."/>
            <person name="Smith M."/>
            <person name="Roesemann S."/>
            <person name="Alexander J.E."/>
            <person name="Rich S.A."/>
            <person name="Livny J."/>
            <person name="Vlamakis H."/>
            <person name="Clish C."/>
            <person name="Bullock K."/>
            <person name="Deik A."/>
            <person name="Scott J."/>
            <person name="Pierce K.A."/>
            <person name="Xavier R.J."/>
            <person name="Alm E.J."/>
        </authorList>
    </citation>
    <scope>NUCLEOTIDE SEQUENCE [LARGE SCALE GENOMIC DNA]</scope>
    <source>
        <strain evidence="9 10">BIOML-A198</strain>
    </source>
</reference>
<keyword evidence="5 7" id="KW-0234">DNA repair</keyword>
<evidence type="ECO:0000256" key="7">
    <source>
        <dbReference type="HAMAP-Rule" id="MF_00201"/>
    </source>
</evidence>
<dbReference type="AlphaFoldDB" id="A0A173T4K4"/>
<keyword evidence="3 7" id="KW-0227">DNA damage</keyword>
<evidence type="ECO:0000256" key="4">
    <source>
        <dbReference type="ARBA" id="ARBA00023172"/>
    </source>
</evidence>
<dbReference type="HAMAP" id="MF_00201">
    <property type="entry name" value="RecO"/>
    <property type="match status" value="1"/>
</dbReference>
<proteinExistence type="inferred from homology"/>
<accession>A0A173T4K4</accession>
<evidence type="ECO:0000313" key="9">
    <source>
        <dbReference type="EMBL" id="MTK20308.1"/>
    </source>
</evidence>
<dbReference type="Pfam" id="PF02565">
    <property type="entry name" value="RecO_C"/>
    <property type="match status" value="1"/>
</dbReference>
<dbReference type="InterPro" id="IPR003717">
    <property type="entry name" value="RecO"/>
</dbReference>
<dbReference type="OrthoDB" id="9797083at2"/>
<keyword evidence="4 7" id="KW-0233">DNA recombination</keyword>
<dbReference type="PANTHER" id="PTHR33991">
    <property type="entry name" value="DNA REPAIR PROTEIN RECO"/>
    <property type="match status" value="1"/>
</dbReference>
<dbReference type="Proteomes" id="UP000487649">
    <property type="component" value="Unassembled WGS sequence"/>
</dbReference>
<dbReference type="SUPFAM" id="SSF57863">
    <property type="entry name" value="ArfGap/RecO-like zinc finger"/>
    <property type="match status" value="1"/>
</dbReference>
<dbReference type="Gene3D" id="2.40.50.140">
    <property type="entry name" value="Nucleic acid-binding proteins"/>
    <property type="match status" value="1"/>
</dbReference>
<evidence type="ECO:0000256" key="2">
    <source>
        <dbReference type="ARBA" id="ARBA00021310"/>
    </source>
</evidence>
<dbReference type="EMBL" id="WMQE01000004">
    <property type="protein sequence ID" value="MTK20308.1"/>
    <property type="molecule type" value="Genomic_DNA"/>
</dbReference>
<evidence type="ECO:0000256" key="1">
    <source>
        <dbReference type="ARBA" id="ARBA00007452"/>
    </source>
</evidence>
<dbReference type="GO" id="GO:0043590">
    <property type="term" value="C:bacterial nucleoid"/>
    <property type="evidence" value="ECO:0007669"/>
    <property type="project" value="TreeGrafter"/>
</dbReference>
<comment type="similarity">
    <text evidence="1 7">Belongs to the RecO family.</text>
</comment>
<dbReference type="GO" id="GO:0006302">
    <property type="term" value="P:double-strand break repair"/>
    <property type="evidence" value="ECO:0007669"/>
    <property type="project" value="TreeGrafter"/>
</dbReference>
<comment type="function">
    <text evidence="7">Involved in DNA repair and RecF pathway recombination.</text>
</comment>
<comment type="caution">
    <text evidence="9">The sequence shown here is derived from an EMBL/GenBank/DDBJ whole genome shotgun (WGS) entry which is preliminary data.</text>
</comment>
<evidence type="ECO:0000313" key="10">
    <source>
        <dbReference type="Proteomes" id="UP000487649"/>
    </source>
</evidence>
<dbReference type="NCBIfam" id="TIGR00613">
    <property type="entry name" value="reco"/>
    <property type="match status" value="1"/>
</dbReference>
<dbReference type="PANTHER" id="PTHR33991:SF1">
    <property type="entry name" value="DNA REPAIR PROTEIN RECO"/>
    <property type="match status" value="1"/>
</dbReference>
<feature type="domain" description="DNA replication/recombination mediator RecO N-terminal" evidence="8">
    <location>
        <begin position="4"/>
        <end position="79"/>
    </location>
</feature>
<dbReference type="InterPro" id="IPR012340">
    <property type="entry name" value="NA-bd_OB-fold"/>
</dbReference>
<dbReference type="GO" id="GO:0006310">
    <property type="term" value="P:DNA recombination"/>
    <property type="evidence" value="ECO:0007669"/>
    <property type="project" value="UniProtKB-UniRule"/>
</dbReference>
<evidence type="ECO:0000256" key="6">
    <source>
        <dbReference type="ARBA" id="ARBA00033409"/>
    </source>
</evidence>
<dbReference type="InterPro" id="IPR042242">
    <property type="entry name" value="RecO_C"/>
</dbReference>
<dbReference type="Gene3D" id="6.20.220.20">
    <property type="entry name" value="Recombination protein O, zinc-binding domain"/>
    <property type="match status" value="1"/>
</dbReference>
<evidence type="ECO:0000256" key="3">
    <source>
        <dbReference type="ARBA" id="ARBA00022763"/>
    </source>
</evidence>
<name>A0A173T4K4_9FIRM</name>
<dbReference type="InterPro" id="IPR037278">
    <property type="entry name" value="ARFGAP/RecO"/>
</dbReference>
<sequence length="247" mass="28200">MALDVDGIILKNFNYGEHHKIIKVLTRNMGVIGVFVQNANKVNTKKSALVQPLTSARFNLKPSTNANSELYYLYSGEVENHYLNIKLDYETVAYFYFMIELILKGVSSDEYSAYIYRLLKNFLDAADAGYNPYLLSLIFQFKMMPVLGIEPVLDCCANCRSTEQIVTIGIRQGGLVCAKCYDNTQPILIDAPLIPIVRALYRVDIDHLPEVELEDELLQPIEQFLDAYYETYAGLHLRTKKFLKDLT</sequence>